<protein>
    <submittedName>
        <fullName evidence="1">Uncharacterized protein</fullName>
    </submittedName>
</protein>
<evidence type="ECO:0000313" key="1">
    <source>
        <dbReference type="EMBL" id="SEO45380.1"/>
    </source>
</evidence>
<dbReference type="RefSeq" id="WP_089821827.1">
    <property type="nucleotide sequence ID" value="NZ_FODV01000002.1"/>
</dbReference>
<dbReference type="OrthoDB" id="301999at2157"/>
<dbReference type="Proteomes" id="UP000199126">
    <property type="component" value="Unassembled WGS sequence"/>
</dbReference>
<dbReference type="EMBL" id="FODV01000002">
    <property type="protein sequence ID" value="SEO45380.1"/>
    <property type="molecule type" value="Genomic_DNA"/>
</dbReference>
<accession>A0A1H8PTU5</accession>
<dbReference type="AlphaFoldDB" id="A0A1H8PTU5"/>
<keyword evidence="2" id="KW-1185">Reference proteome</keyword>
<name>A0A1H8PTU5_9EURY</name>
<reference evidence="2" key="1">
    <citation type="submission" date="2016-10" db="EMBL/GenBank/DDBJ databases">
        <authorList>
            <person name="Varghese N."/>
            <person name="Submissions S."/>
        </authorList>
    </citation>
    <scope>NUCLEOTIDE SEQUENCE [LARGE SCALE GENOMIC DNA]</scope>
    <source>
        <strain evidence="2">CGMCC 1.10121</strain>
    </source>
</reference>
<evidence type="ECO:0000313" key="2">
    <source>
        <dbReference type="Proteomes" id="UP000199126"/>
    </source>
</evidence>
<organism evidence="1 2">
    <name type="scientific">Halogranum amylolyticum</name>
    <dbReference type="NCBI Taxonomy" id="660520"/>
    <lineage>
        <taxon>Archaea</taxon>
        <taxon>Methanobacteriati</taxon>
        <taxon>Methanobacteriota</taxon>
        <taxon>Stenosarchaea group</taxon>
        <taxon>Halobacteria</taxon>
        <taxon>Halobacteriales</taxon>
        <taxon>Haloferacaceae</taxon>
    </lineage>
</organism>
<sequence length="148" mass="17044">MAEERLARFTQWFRQRPTSLEFWEVVVTDERLVWCFVGESFSSLLLRADVGETGRREIERSELDDLLALNEENFAVPLADVRSIELDEGSRFRRASLTLTWEDDGGEQSWTLSNTSDGDSQRDVVESLAADERVAHVDVDVEEQRSLF</sequence>
<gene>
    <name evidence="1" type="ORF">SAMN04487948_102492</name>
</gene>
<proteinExistence type="predicted"/>